<feature type="signal peptide" evidence="2">
    <location>
        <begin position="1"/>
        <end position="27"/>
    </location>
</feature>
<evidence type="ECO:0000313" key="3">
    <source>
        <dbReference type="EMBL" id="MBH0779984.1"/>
    </source>
</evidence>
<organism evidence="3 4">
    <name type="scientific">Nocardia bovistercoris</name>
    <dbReference type="NCBI Taxonomy" id="2785916"/>
    <lineage>
        <taxon>Bacteria</taxon>
        <taxon>Bacillati</taxon>
        <taxon>Actinomycetota</taxon>
        <taxon>Actinomycetes</taxon>
        <taxon>Mycobacteriales</taxon>
        <taxon>Nocardiaceae</taxon>
        <taxon>Nocardia</taxon>
    </lineage>
</organism>
<keyword evidence="2" id="KW-0732">Signal</keyword>
<accession>A0A931IEJ3</accession>
<dbReference type="Proteomes" id="UP000655751">
    <property type="component" value="Unassembled WGS sequence"/>
</dbReference>
<feature type="region of interest" description="Disordered" evidence="1">
    <location>
        <begin position="27"/>
        <end position="63"/>
    </location>
</feature>
<evidence type="ECO:0000256" key="2">
    <source>
        <dbReference type="SAM" id="SignalP"/>
    </source>
</evidence>
<dbReference type="PROSITE" id="PS51257">
    <property type="entry name" value="PROKAR_LIPOPROTEIN"/>
    <property type="match status" value="1"/>
</dbReference>
<feature type="chain" id="PRO_5037129372" description="Lipoprotein" evidence="2">
    <location>
        <begin position="28"/>
        <end position="150"/>
    </location>
</feature>
<proteinExistence type="predicted"/>
<name>A0A931IEJ3_9NOCA</name>
<dbReference type="AlphaFoldDB" id="A0A931IEJ3"/>
<evidence type="ECO:0008006" key="5">
    <source>
        <dbReference type="Google" id="ProtNLM"/>
    </source>
</evidence>
<keyword evidence="4" id="KW-1185">Reference proteome</keyword>
<gene>
    <name evidence="3" type="ORF">IT779_27300</name>
</gene>
<sequence length="150" mass="15445">MPHRRWLLRSAPLAAVALLTAALTACGSTDDPNPTGNSGTLTTTASRPATTTGANATGTQKTSPQVTDAAAVALCDAIRPELSNFRVQGPTLGRVGLNLIVHPWGLQHGIDVLGNKAVVDTVTTKSCPDVRQQTIEALSTPDLASVIVGL</sequence>
<feature type="compositionally biased region" description="Low complexity" evidence="1">
    <location>
        <begin position="40"/>
        <end position="59"/>
    </location>
</feature>
<reference evidence="3" key="1">
    <citation type="submission" date="2020-11" db="EMBL/GenBank/DDBJ databases">
        <title>Nocardia NEAU-351.nov., a novel actinomycete isolated from the cow dung.</title>
        <authorList>
            <person name="Zhang X."/>
        </authorList>
    </citation>
    <scope>NUCLEOTIDE SEQUENCE</scope>
    <source>
        <strain evidence="3">NEAU-351</strain>
    </source>
</reference>
<comment type="caution">
    <text evidence="3">The sequence shown here is derived from an EMBL/GenBank/DDBJ whole genome shotgun (WGS) entry which is preliminary data.</text>
</comment>
<feature type="compositionally biased region" description="Polar residues" evidence="1">
    <location>
        <begin position="27"/>
        <end position="39"/>
    </location>
</feature>
<dbReference type="RefSeq" id="WP_196152300.1">
    <property type="nucleotide sequence ID" value="NZ_JADMLG010000013.1"/>
</dbReference>
<protein>
    <recommendedName>
        <fullName evidence="5">Lipoprotein</fullName>
    </recommendedName>
</protein>
<evidence type="ECO:0000256" key="1">
    <source>
        <dbReference type="SAM" id="MobiDB-lite"/>
    </source>
</evidence>
<evidence type="ECO:0000313" key="4">
    <source>
        <dbReference type="Proteomes" id="UP000655751"/>
    </source>
</evidence>
<dbReference type="EMBL" id="JADMLG010000013">
    <property type="protein sequence ID" value="MBH0779984.1"/>
    <property type="molecule type" value="Genomic_DNA"/>
</dbReference>